<accession>A0A8S0Q4D9</accession>
<proteinExistence type="predicted"/>
<reference evidence="1 2" key="1">
    <citation type="submission" date="2019-12" db="EMBL/GenBank/DDBJ databases">
        <authorList>
            <person name="Alioto T."/>
            <person name="Alioto T."/>
            <person name="Gomez Garrido J."/>
        </authorList>
    </citation>
    <scope>NUCLEOTIDE SEQUENCE [LARGE SCALE GENOMIC DNA]</scope>
</reference>
<dbReference type="Gramene" id="OE9A107529T1">
    <property type="protein sequence ID" value="OE9A107529C1"/>
    <property type="gene ID" value="OE9A107529"/>
</dbReference>
<organism evidence="1 2">
    <name type="scientific">Olea europaea subsp. europaea</name>
    <dbReference type="NCBI Taxonomy" id="158383"/>
    <lineage>
        <taxon>Eukaryota</taxon>
        <taxon>Viridiplantae</taxon>
        <taxon>Streptophyta</taxon>
        <taxon>Embryophyta</taxon>
        <taxon>Tracheophyta</taxon>
        <taxon>Spermatophyta</taxon>
        <taxon>Magnoliopsida</taxon>
        <taxon>eudicotyledons</taxon>
        <taxon>Gunneridae</taxon>
        <taxon>Pentapetalae</taxon>
        <taxon>asterids</taxon>
        <taxon>lamiids</taxon>
        <taxon>Lamiales</taxon>
        <taxon>Oleaceae</taxon>
        <taxon>Oleeae</taxon>
        <taxon>Olea</taxon>
    </lineage>
</organism>
<gene>
    <name evidence="1" type="ORF">OLEA9_A107529</name>
</gene>
<evidence type="ECO:0000313" key="2">
    <source>
        <dbReference type="Proteomes" id="UP000594638"/>
    </source>
</evidence>
<dbReference type="AlphaFoldDB" id="A0A8S0Q4D9"/>
<feature type="non-terminal residue" evidence="1">
    <location>
        <position position="321"/>
    </location>
</feature>
<dbReference type="Proteomes" id="UP000594638">
    <property type="component" value="Unassembled WGS sequence"/>
</dbReference>
<sequence length="321" mass="35559">MVRADPELMDLLHIQDNFRTITHRVNRAFLKVVAADTDTVSGKKSAFVLVDELWIFGKRANADNMLREATGGLVARPEGFVIWLTTQSDEPPAGVFKEKLNYFRDVRDGVIDDPKSLAVIYEFPKAMLAAKAFLRPENFYITNPNIGRSVRTDWLEDELRKATRGKSGALTTFLAKHLNVEPGIALRNDAWAGARYWLGAADPTITLDTLIERCDVIVVGIDGGGLDDLLGLAALGRDRKTREWLHWAHAWAQSDVIAYADGEQDEQSSVLSQRKSIRSVLEDFAVAGELTICTTATQDIEEVADIVERIHDAGLLPETAG</sequence>
<name>A0A8S0Q4D9_OLEEU</name>
<dbReference type="PANTHER" id="PTHR41287:SF1">
    <property type="entry name" value="PROTEIN YMFN"/>
    <property type="match status" value="1"/>
</dbReference>
<dbReference type="InterPro" id="IPR005021">
    <property type="entry name" value="Terminase_largesu-like"/>
</dbReference>
<dbReference type="EMBL" id="CACTIH010001527">
    <property type="protein sequence ID" value="CAA2962757.1"/>
    <property type="molecule type" value="Genomic_DNA"/>
</dbReference>
<keyword evidence="2" id="KW-1185">Reference proteome</keyword>
<protein>
    <submittedName>
        <fullName evidence="1">Uncharacterized protein</fullName>
    </submittedName>
</protein>
<comment type="caution">
    <text evidence="1">The sequence shown here is derived from an EMBL/GenBank/DDBJ whole genome shotgun (WGS) entry which is preliminary data.</text>
</comment>
<dbReference type="PANTHER" id="PTHR41287">
    <property type="match status" value="1"/>
</dbReference>
<dbReference type="OrthoDB" id="10438466at2759"/>
<evidence type="ECO:0000313" key="1">
    <source>
        <dbReference type="EMBL" id="CAA2962757.1"/>
    </source>
</evidence>